<evidence type="ECO:0000313" key="2">
    <source>
        <dbReference type="EMBL" id="ADI16827.1"/>
    </source>
</evidence>
<dbReference type="InterPro" id="IPR029787">
    <property type="entry name" value="Nucleotide_cyclase"/>
</dbReference>
<protein>
    <submittedName>
        <fullName evidence="2">Adenylate cyclase, family 3 (Some proteins contain hamp domain)</fullName>
    </submittedName>
</protein>
<sequence>MFVLSINLIPALQSAEVYFSVAKTDIFFDNNAINRTTFMRNILTFSMVIGVGIAILWQENQHVVAAAEFEKNNAALGKYFSPEVKKEVEKAGLGVTALEPRAMPIAVLFTDIEGFTEIAEPMQSRDVLGLLSEYQSLMVSAIFDHRGTVDKFIGDAVMANFGTPQSHGNDAQNAFDCAVSMHRKLAIWNERRIKAGLPEIKHRAGIHYGDCVVGNVGNEQRLEYSVIGDTVNVASRICSLCKDVDTNFIITSELAKRITHREFSKELRKQSIRGKRKKIDLVKIYLS</sequence>
<organism evidence="2">
    <name type="scientific">uncultured alpha proteobacterium HF0010_13E22</name>
    <dbReference type="NCBI Taxonomy" id="710801"/>
    <lineage>
        <taxon>Bacteria</taxon>
        <taxon>Pseudomonadati</taxon>
        <taxon>Pseudomonadota</taxon>
        <taxon>Alphaproteobacteria</taxon>
        <taxon>environmental samples</taxon>
    </lineage>
</organism>
<dbReference type="PANTHER" id="PTHR43081:SF1">
    <property type="entry name" value="ADENYLATE CYCLASE, TERMINAL-DIFFERENTIATION SPECIFIC"/>
    <property type="match status" value="1"/>
</dbReference>
<dbReference type="EMBL" id="GU474848">
    <property type="protein sequence ID" value="ADI16827.1"/>
    <property type="molecule type" value="Genomic_DNA"/>
</dbReference>
<dbReference type="CDD" id="cd07302">
    <property type="entry name" value="CHD"/>
    <property type="match status" value="1"/>
</dbReference>
<dbReference type="SUPFAM" id="SSF55073">
    <property type="entry name" value="Nucleotide cyclase"/>
    <property type="match status" value="1"/>
</dbReference>
<dbReference type="Pfam" id="PF00211">
    <property type="entry name" value="Guanylate_cyc"/>
    <property type="match status" value="1"/>
</dbReference>
<dbReference type="InterPro" id="IPR050697">
    <property type="entry name" value="Adenylyl/Guanylyl_Cyclase_3/4"/>
</dbReference>
<evidence type="ECO:0000259" key="1">
    <source>
        <dbReference type="PROSITE" id="PS50125"/>
    </source>
</evidence>
<feature type="domain" description="Guanylate cyclase" evidence="1">
    <location>
        <begin position="106"/>
        <end position="238"/>
    </location>
</feature>
<dbReference type="GO" id="GO:0009190">
    <property type="term" value="P:cyclic nucleotide biosynthetic process"/>
    <property type="evidence" value="ECO:0007669"/>
    <property type="project" value="InterPro"/>
</dbReference>
<dbReference type="InterPro" id="IPR001054">
    <property type="entry name" value="A/G_cyclase"/>
</dbReference>
<reference evidence="2" key="1">
    <citation type="journal article" date="2011" name="Environ. Microbiol.">
        <title>Time-series analyses of Monterey Bay coastal microbial picoplankton using a 'genome proxy' microarray.</title>
        <authorList>
            <person name="Rich V.I."/>
            <person name="Pham V.D."/>
            <person name="Eppley J."/>
            <person name="Shi Y."/>
            <person name="DeLong E.F."/>
        </authorList>
    </citation>
    <scope>NUCLEOTIDE SEQUENCE</scope>
</reference>
<dbReference type="PANTHER" id="PTHR43081">
    <property type="entry name" value="ADENYLATE CYCLASE, TERMINAL-DIFFERENTIATION SPECIFIC-RELATED"/>
    <property type="match status" value="1"/>
</dbReference>
<dbReference type="Gene3D" id="3.30.70.1230">
    <property type="entry name" value="Nucleotide cyclase"/>
    <property type="match status" value="1"/>
</dbReference>
<dbReference type="GO" id="GO:0035556">
    <property type="term" value="P:intracellular signal transduction"/>
    <property type="evidence" value="ECO:0007669"/>
    <property type="project" value="InterPro"/>
</dbReference>
<dbReference type="AlphaFoldDB" id="E0XQY6"/>
<dbReference type="SMART" id="SM00044">
    <property type="entry name" value="CYCc"/>
    <property type="match status" value="1"/>
</dbReference>
<name>E0XQY6_9PROT</name>
<proteinExistence type="predicted"/>
<dbReference type="PROSITE" id="PS50125">
    <property type="entry name" value="GUANYLATE_CYCLASE_2"/>
    <property type="match status" value="1"/>
</dbReference>
<dbReference type="GO" id="GO:0004016">
    <property type="term" value="F:adenylate cyclase activity"/>
    <property type="evidence" value="ECO:0007669"/>
    <property type="project" value="UniProtKB-ARBA"/>
</dbReference>
<accession>E0XQY6</accession>